<feature type="compositionally biased region" description="Polar residues" evidence="1">
    <location>
        <begin position="66"/>
        <end position="81"/>
    </location>
</feature>
<feature type="region of interest" description="Disordered" evidence="1">
    <location>
        <begin position="58"/>
        <end position="81"/>
    </location>
</feature>
<protein>
    <submittedName>
        <fullName evidence="2">Uncharacterized protein</fullName>
    </submittedName>
</protein>
<accession>A0ABR1ENW7</accession>
<organism evidence="2 3">
    <name type="scientific">Necator americanus</name>
    <name type="common">Human hookworm</name>
    <dbReference type="NCBI Taxonomy" id="51031"/>
    <lineage>
        <taxon>Eukaryota</taxon>
        <taxon>Metazoa</taxon>
        <taxon>Ecdysozoa</taxon>
        <taxon>Nematoda</taxon>
        <taxon>Chromadorea</taxon>
        <taxon>Rhabditida</taxon>
        <taxon>Rhabditina</taxon>
        <taxon>Rhabditomorpha</taxon>
        <taxon>Strongyloidea</taxon>
        <taxon>Ancylostomatidae</taxon>
        <taxon>Bunostominae</taxon>
        <taxon>Necator</taxon>
    </lineage>
</organism>
<sequence>MRKNRRGTSVAKAFGIVHSIVSRAWGAFRTAGTVARRRGGGRLRSTAADVRHVVQDARRDPANWPSDKQTTQNSRRATVESEISCNPVKGIIPQI</sequence>
<gene>
    <name evidence="2" type="primary">Necator_chrX.g24775</name>
    <name evidence="2" type="ORF">RB195_024610</name>
</gene>
<name>A0ABR1ENW7_NECAM</name>
<evidence type="ECO:0000313" key="2">
    <source>
        <dbReference type="EMBL" id="KAK6764347.1"/>
    </source>
</evidence>
<evidence type="ECO:0000313" key="3">
    <source>
        <dbReference type="Proteomes" id="UP001303046"/>
    </source>
</evidence>
<evidence type="ECO:0000256" key="1">
    <source>
        <dbReference type="SAM" id="MobiDB-lite"/>
    </source>
</evidence>
<keyword evidence="3" id="KW-1185">Reference proteome</keyword>
<reference evidence="2 3" key="1">
    <citation type="submission" date="2023-08" db="EMBL/GenBank/DDBJ databases">
        <title>A Necator americanus chromosomal reference genome.</title>
        <authorList>
            <person name="Ilik V."/>
            <person name="Petrzelkova K.J."/>
            <person name="Pardy F."/>
            <person name="Fuh T."/>
            <person name="Niatou-Singa F.S."/>
            <person name="Gouil Q."/>
            <person name="Baker L."/>
            <person name="Ritchie M.E."/>
            <person name="Jex A.R."/>
            <person name="Gazzola D."/>
            <person name="Li H."/>
            <person name="Toshio Fujiwara R."/>
            <person name="Zhan B."/>
            <person name="Aroian R.V."/>
            <person name="Pafco B."/>
            <person name="Schwarz E.M."/>
        </authorList>
    </citation>
    <scope>NUCLEOTIDE SEQUENCE [LARGE SCALE GENOMIC DNA]</scope>
    <source>
        <strain evidence="2 3">Aroian</strain>
        <tissue evidence="2">Whole animal</tissue>
    </source>
</reference>
<comment type="caution">
    <text evidence="2">The sequence shown here is derived from an EMBL/GenBank/DDBJ whole genome shotgun (WGS) entry which is preliminary data.</text>
</comment>
<dbReference type="Proteomes" id="UP001303046">
    <property type="component" value="Unassembled WGS sequence"/>
</dbReference>
<dbReference type="EMBL" id="JAVFWL010000006">
    <property type="protein sequence ID" value="KAK6764347.1"/>
    <property type="molecule type" value="Genomic_DNA"/>
</dbReference>
<proteinExistence type="predicted"/>